<keyword evidence="5" id="KW-0597">Phosphoprotein</keyword>
<dbReference type="EMBL" id="CP058649">
    <property type="protein sequence ID" value="QUI22436.1"/>
    <property type="molecule type" value="Genomic_DNA"/>
</dbReference>
<evidence type="ECO:0000256" key="6">
    <source>
        <dbReference type="ARBA" id="ARBA00022679"/>
    </source>
</evidence>
<dbReference type="InterPro" id="IPR036890">
    <property type="entry name" value="HATPase_C_sf"/>
</dbReference>
<dbReference type="GO" id="GO:0005886">
    <property type="term" value="C:plasma membrane"/>
    <property type="evidence" value="ECO:0007669"/>
    <property type="project" value="UniProtKB-SubCell"/>
</dbReference>
<keyword evidence="7 12" id="KW-0812">Transmembrane</keyword>
<dbReference type="InterPro" id="IPR033479">
    <property type="entry name" value="dCache_1"/>
</dbReference>
<evidence type="ECO:0000256" key="10">
    <source>
        <dbReference type="ARBA" id="ARBA00023012"/>
    </source>
</evidence>
<evidence type="ECO:0000256" key="4">
    <source>
        <dbReference type="ARBA" id="ARBA00022475"/>
    </source>
</evidence>
<dbReference type="GO" id="GO:0000155">
    <property type="term" value="F:phosphorelay sensor kinase activity"/>
    <property type="evidence" value="ECO:0007669"/>
    <property type="project" value="InterPro"/>
</dbReference>
<evidence type="ECO:0000256" key="1">
    <source>
        <dbReference type="ARBA" id="ARBA00000085"/>
    </source>
</evidence>
<evidence type="ECO:0000256" key="3">
    <source>
        <dbReference type="ARBA" id="ARBA00012438"/>
    </source>
</evidence>
<comment type="catalytic activity">
    <reaction evidence="1">
        <text>ATP + protein L-histidine = ADP + protein N-phospho-L-histidine.</text>
        <dbReference type="EC" id="2.7.13.3"/>
    </reaction>
</comment>
<accession>A0A8J8SGB9</accession>
<dbReference type="KEGG" id="vpy:HZI73_09035"/>
<evidence type="ECO:0000313" key="16">
    <source>
        <dbReference type="Proteomes" id="UP000683246"/>
    </source>
</evidence>
<dbReference type="SMART" id="SM00387">
    <property type="entry name" value="HATPase_c"/>
    <property type="match status" value="1"/>
</dbReference>
<evidence type="ECO:0000256" key="2">
    <source>
        <dbReference type="ARBA" id="ARBA00004651"/>
    </source>
</evidence>
<keyword evidence="11 12" id="KW-0472">Membrane</keyword>
<sequence>MMHRMKNMLYNIQHISIRTKLLLSFSLVIIALISSTLLFALSKYNAKLLNNNIDYSKKVTSSLMENADEYLSQLKNISNVIAYNHHVQKYLNQHDSYYPMDSSDSFQRTLELLSNILTSRSDIDSILIFDNSRLSVFKSMHLDLNTAYDYKSQPWYKAISQSGVTPQVSGPHQQDYLDDLGPSVFSVNRTIQRYDGLKETGVMHISVNTSEIKTFCDSANFYKNGLIFIVNQAGEIIYHPDDADDLSDDYTFKSHMDDLTTRLIHQDHNIFTTYIHEEKYQIVSKSMSNAPWYIVAATPYKSITEDAEQIKKIILSMGVLALIFALAITYVLSTAITNPILKLRKCMAQVQQGNLTIRADIKSHDEIGILSSRFNSMLEQIEKLMAQVISDQEQKRKLELKTLQAQINPHFLYNTLDSIIWMAESKNDNIVPMTESLSKLFRLSLSRGQDIIPLSSELQHIKHYLFIQSMRYEDKFTYTITTQDHIVDYKIIKLILQPLVENAIYHGIKNKREKGCIHIDAYTEGDKVIISIADDGIGMDAETCEAILSHAYETNQRSSSGIGVHNVNERIKLYFGCGFGLQYKSTLGVGTTVYIHLPIITS</sequence>
<reference evidence="15" key="1">
    <citation type="submission" date="2020-07" db="EMBL/GenBank/DDBJ databases">
        <title>Vallitalea pronyensis genome.</title>
        <authorList>
            <person name="Postec A."/>
        </authorList>
    </citation>
    <scope>NUCLEOTIDE SEQUENCE</scope>
    <source>
        <strain evidence="15">FatNI3</strain>
    </source>
</reference>
<organism evidence="15 16">
    <name type="scientific">Vallitalea pronyensis</name>
    <dbReference type="NCBI Taxonomy" id="1348613"/>
    <lineage>
        <taxon>Bacteria</taxon>
        <taxon>Bacillati</taxon>
        <taxon>Bacillota</taxon>
        <taxon>Clostridia</taxon>
        <taxon>Lachnospirales</taxon>
        <taxon>Vallitaleaceae</taxon>
        <taxon>Vallitalea</taxon>
    </lineage>
</organism>
<evidence type="ECO:0000256" key="8">
    <source>
        <dbReference type="ARBA" id="ARBA00022777"/>
    </source>
</evidence>
<dbReference type="InterPro" id="IPR004358">
    <property type="entry name" value="Sig_transdc_His_kin-like_C"/>
</dbReference>
<evidence type="ECO:0000256" key="11">
    <source>
        <dbReference type="ARBA" id="ARBA00023136"/>
    </source>
</evidence>
<dbReference type="Pfam" id="PF06580">
    <property type="entry name" value="His_kinase"/>
    <property type="match status" value="1"/>
</dbReference>
<dbReference type="Gene3D" id="3.30.450.20">
    <property type="entry name" value="PAS domain"/>
    <property type="match status" value="1"/>
</dbReference>
<dbReference type="InterPro" id="IPR003594">
    <property type="entry name" value="HATPase_dom"/>
</dbReference>
<evidence type="ECO:0000256" key="12">
    <source>
        <dbReference type="SAM" id="Phobius"/>
    </source>
</evidence>
<evidence type="ECO:0000256" key="9">
    <source>
        <dbReference type="ARBA" id="ARBA00022989"/>
    </source>
</evidence>
<evidence type="ECO:0000313" key="15">
    <source>
        <dbReference type="EMBL" id="QUI22436.1"/>
    </source>
</evidence>
<dbReference type="Gene3D" id="6.10.340.10">
    <property type="match status" value="1"/>
</dbReference>
<evidence type="ECO:0000259" key="14">
    <source>
        <dbReference type="PROSITE" id="PS50885"/>
    </source>
</evidence>
<dbReference type="PANTHER" id="PTHR34220:SF7">
    <property type="entry name" value="SENSOR HISTIDINE KINASE YPDA"/>
    <property type="match status" value="1"/>
</dbReference>
<dbReference type="SUPFAM" id="SSF158472">
    <property type="entry name" value="HAMP domain-like"/>
    <property type="match status" value="1"/>
</dbReference>
<evidence type="ECO:0000256" key="5">
    <source>
        <dbReference type="ARBA" id="ARBA00022553"/>
    </source>
</evidence>
<dbReference type="Proteomes" id="UP000683246">
    <property type="component" value="Chromosome"/>
</dbReference>
<evidence type="ECO:0000259" key="13">
    <source>
        <dbReference type="PROSITE" id="PS50109"/>
    </source>
</evidence>
<dbReference type="PANTHER" id="PTHR34220">
    <property type="entry name" value="SENSOR HISTIDINE KINASE YPDA"/>
    <property type="match status" value="1"/>
</dbReference>
<name>A0A8J8SGB9_9FIRM</name>
<keyword evidence="8 15" id="KW-0418">Kinase</keyword>
<dbReference type="RefSeq" id="WP_212697922.1">
    <property type="nucleotide sequence ID" value="NZ_CP058649.1"/>
</dbReference>
<dbReference type="PROSITE" id="PS50109">
    <property type="entry name" value="HIS_KIN"/>
    <property type="match status" value="1"/>
</dbReference>
<dbReference type="InterPro" id="IPR005467">
    <property type="entry name" value="His_kinase_dom"/>
</dbReference>
<dbReference type="InterPro" id="IPR003660">
    <property type="entry name" value="HAMP_dom"/>
</dbReference>
<gene>
    <name evidence="15" type="ORF">HZI73_09035</name>
</gene>
<feature type="domain" description="Histidine kinase" evidence="13">
    <location>
        <begin position="492"/>
        <end position="601"/>
    </location>
</feature>
<keyword evidence="9 12" id="KW-1133">Transmembrane helix</keyword>
<feature type="domain" description="HAMP" evidence="14">
    <location>
        <begin position="334"/>
        <end position="386"/>
    </location>
</feature>
<dbReference type="PRINTS" id="PR00344">
    <property type="entry name" value="BCTRLSENSOR"/>
</dbReference>
<dbReference type="PROSITE" id="PS50885">
    <property type="entry name" value="HAMP"/>
    <property type="match status" value="1"/>
</dbReference>
<keyword evidence="16" id="KW-1185">Reference proteome</keyword>
<dbReference type="SUPFAM" id="SSF55874">
    <property type="entry name" value="ATPase domain of HSP90 chaperone/DNA topoisomerase II/histidine kinase"/>
    <property type="match status" value="1"/>
</dbReference>
<feature type="transmembrane region" description="Helical" evidence="12">
    <location>
        <begin position="313"/>
        <end position="337"/>
    </location>
</feature>
<dbReference type="CDD" id="cd06225">
    <property type="entry name" value="HAMP"/>
    <property type="match status" value="1"/>
</dbReference>
<evidence type="ECO:0000256" key="7">
    <source>
        <dbReference type="ARBA" id="ARBA00022692"/>
    </source>
</evidence>
<comment type="subcellular location">
    <subcellularLocation>
        <location evidence="2">Cell membrane</location>
        <topology evidence="2">Multi-pass membrane protein</topology>
    </subcellularLocation>
</comment>
<dbReference type="Pfam" id="PF02743">
    <property type="entry name" value="dCache_1"/>
    <property type="match status" value="1"/>
</dbReference>
<keyword evidence="6" id="KW-0808">Transferase</keyword>
<proteinExistence type="predicted"/>
<dbReference type="Pfam" id="PF02518">
    <property type="entry name" value="HATPase_c"/>
    <property type="match status" value="1"/>
</dbReference>
<dbReference type="AlphaFoldDB" id="A0A8J8SGB9"/>
<dbReference type="InterPro" id="IPR050640">
    <property type="entry name" value="Bact_2-comp_sensor_kinase"/>
</dbReference>
<dbReference type="InterPro" id="IPR010559">
    <property type="entry name" value="Sig_transdc_His_kin_internal"/>
</dbReference>
<dbReference type="SMART" id="SM00304">
    <property type="entry name" value="HAMP"/>
    <property type="match status" value="1"/>
</dbReference>
<dbReference type="Gene3D" id="3.30.565.10">
    <property type="entry name" value="Histidine kinase-like ATPase, C-terminal domain"/>
    <property type="match status" value="1"/>
</dbReference>
<dbReference type="Pfam" id="PF00672">
    <property type="entry name" value="HAMP"/>
    <property type="match status" value="1"/>
</dbReference>
<keyword evidence="10" id="KW-0902">Two-component regulatory system</keyword>
<dbReference type="EC" id="2.7.13.3" evidence="3"/>
<keyword evidence="4" id="KW-1003">Cell membrane</keyword>
<protein>
    <recommendedName>
        <fullName evidence="3">histidine kinase</fullName>
        <ecNumber evidence="3">2.7.13.3</ecNumber>
    </recommendedName>
</protein>